<feature type="compositionally biased region" description="Acidic residues" evidence="6">
    <location>
        <begin position="251"/>
        <end position="261"/>
    </location>
</feature>
<evidence type="ECO:0000256" key="3">
    <source>
        <dbReference type="ARBA" id="ARBA00023015"/>
    </source>
</evidence>
<evidence type="ECO:0000256" key="5">
    <source>
        <dbReference type="ARBA" id="ARBA00023242"/>
    </source>
</evidence>
<sequence length="336" mass="38011">MSTRKANNDKRNANSSQTQYPVFAHFGIDSMKLIGESIGIPNLSDDSSRLIAEDISFRIKLILQEAEKFAGHSKRKKITTDDIDRALKIKNIEPLYGCTSSEHIPFRFASGGGRELYWLEEKDVDLNEVISSTNLPKLPQEVSLKAHWLSIEGIQPSIPENPPPIGRDIQRQESVDPVKSLKTQGEDNSLASRHSQIFNNRKKHVEMVRVKQYATHELSVEQQLYYKEITEACVGSEETRRSEALQSLACDSDEEEFENEESEKSKTKIFEKDSENSELDSEESDFNEDDFKNEDNMNNNNQNFRKPLASKLIDAISLSRTLAPSGKLIQSLSSVG</sequence>
<dbReference type="GO" id="GO:0016251">
    <property type="term" value="F:RNA polymerase II general transcription initiation factor activity"/>
    <property type="evidence" value="ECO:0007669"/>
    <property type="project" value="InterPro"/>
</dbReference>
<reference evidence="8" key="1">
    <citation type="submission" date="2023-12" db="EMBL/GenBank/DDBJ databases">
        <title>Genome assembly of Anisodus tanguticus.</title>
        <authorList>
            <person name="Wang Y.-J."/>
        </authorList>
    </citation>
    <scope>NUCLEOTIDE SEQUENCE</scope>
    <source>
        <strain evidence="8">KB-2021</strain>
        <tissue evidence="8">Leaf</tissue>
    </source>
</reference>
<dbReference type="GO" id="GO:0046982">
    <property type="term" value="F:protein heterodimerization activity"/>
    <property type="evidence" value="ECO:0007669"/>
    <property type="project" value="InterPro"/>
</dbReference>
<dbReference type="Gene3D" id="1.25.40.770">
    <property type="entry name" value="TAF6, C-terminal HEAT repeat domain"/>
    <property type="match status" value="1"/>
</dbReference>
<evidence type="ECO:0000313" key="9">
    <source>
        <dbReference type="Proteomes" id="UP001291623"/>
    </source>
</evidence>
<feature type="region of interest" description="Disordered" evidence="6">
    <location>
        <begin position="246"/>
        <end position="304"/>
    </location>
</feature>
<dbReference type="Pfam" id="PF02969">
    <property type="entry name" value="TAF"/>
    <property type="match status" value="1"/>
</dbReference>
<dbReference type="InterPro" id="IPR046344">
    <property type="entry name" value="TAF6_C_sf"/>
</dbReference>
<dbReference type="InterPro" id="IPR009072">
    <property type="entry name" value="Histone-fold"/>
</dbReference>
<dbReference type="SMART" id="SM00803">
    <property type="entry name" value="TAF"/>
    <property type="match status" value="1"/>
</dbReference>
<comment type="similarity">
    <text evidence="2">Belongs to the TAF6 family.</text>
</comment>
<evidence type="ECO:0000256" key="1">
    <source>
        <dbReference type="ARBA" id="ARBA00004123"/>
    </source>
</evidence>
<dbReference type="InterPro" id="IPR037796">
    <property type="entry name" value="TAF6"/>
</dbReference>
<gene>
    <name evidence="8" type="ORF">RND71_043670</name>
</gene>
<keyword evidence="5" id="KW-0539">Nucleus</keyword>
<dbReference type="SUPFAM" id="SSF47113">
    <property type="entry name" value="Histone-fold"/>
    <property type="match status" value="1"/>
</dbReference>
<evidence type="ECO:0000259" key="7">
    <source>
        <dbReference type="SMART" id="SM00803"/>
    </source>
</evidence>
<protein>
    <recommendedName>
        <fullName evidence="7">TATA box binding protein associated factor (TAF) histone-like fold domain-containing protein</fullName>
    </recommendedName>
</protein>
<dbReference type="Gene3D" id="1.10.20.10">
    <property type="entry name" value="Histone, subunit A"/>
    <property type="match status" value="1"/>
</dbReference>
<name>A0AAE1QN59_9SOLA</name>
<dbReference type="PANTHER" id="PTHR10221">
    <property type="entry name" value="TRANSCRIPTION INITIATION FACTOR TFIID SUBUNIT 6"/>
    <property type="match status" value="1"/>
</dbReference>
<dbReference type="CDD" id="cd22931">
    <property type="entry name" value="HFD_TAF6"/>
    <property type="match status" value="1"/>
</dbReference>
<dbReference type="AlphaFoldDB" id="A0AAE1QN59"/>
<evidence type="ECO:0000256" key="6">
    <source>
        <dbReference type="SAM" id="MobiDB-lite"/>
    </source>
</evidence>
<dbReference type="GO" id="GO:0000124">
    <property type="term" value="C:SAGA complex"/>
    <property type="evidence" value="ECO:0007669"/>
    <property type="project" value="InterPro"/>
</dbReference>
<dbReference type="PANTHER" id="PTHR10221:SF9">
    <property type="entry name" value="TRANSCRIPTION INITIATION FACTOR TFIID SUBUNIT 6"/>
    <property type="match status" value="1"/>
</dbReference>
<keyword evidence="3" id="KW-0805">Transcription regulation</keyword>
<keyword evidence="4" id="KW-0804">Transcription</keyword>
<proteinExistence type="inferred from homology"/>
<evidence type="ECO:0000313" key="8">
    <source>
        <dbReference type="EMBL" id="KAK4336666.1"/>
    </source>
</evidence>
<accession>A0AAE1QN59</accession>
<dbReference type="GO" id="GO:0051123">
    <property type="term" value="P:RNA polymerase II preinitiation complex assembly"/>
    <property type="evidence" value="ECO:0007669"/>
    <property type="project" value="TreeGrafter"/>
</dbReference>
<organism evidence="8 9">
    <name type="scientific">Anisodus tanguticus</name>
    <dbReference type="NCBI Taxonomy" id="243964"/>
    <lineage>
        <taxon>Eukaryota</taxon>
        <taxon>Viridiplantae</taxon>
        <taxon>Streptophyta</taxon>
        <taxon>Embryophyta</taxon>
        <taxon>Tracheophyta</taxon>
        <taxon>Spermatophyta</taxon>
        <taxon>Magnoliopsida</taxon>
        <taxon>eudicotyledons</taxon>
        <taxon>Gunneridae</taxon>
        <taxon>Pentapetalae</taxon>
        <taxon>asterids</taxon>
        <taxon>lamiids</taxon>
        <taxon>Solanales</taxon>
        <taxon>Solanaceae</taxon>
        <taxon>Solanoideae</taxon>
        <taxon>Hyoscyameae</taxon>
        <taxon>Anisodus</taxon>
    </lineage>
</organism>
<feature type="domain" description="TATA box binding protein associated factor (TAF) histone-like fold" evidence="7">
    <location>
        <begin position="24"/>
        <end position="88"/>
    </location>
</feature>
<dbReference type="InterPro" id="IPR004823">
    <property type="entry name" value="TAF_TATA-bd_Histone-like_dom"/>
</dbReference>
<feature type="compositionally biased region" description="Basic and acidic residues" evidence="6">
    <location>
        <begin position="262"/>
        <end position="275"/>
    </location>
</feature>
<dbReference type="InterPro" id="IPR011442">
    <property type="entry name" value="TAF6_C"/>
</dbReference>
<dbReference type="GO" id="GO:0003713">
    <property type="term" value="F:transcription coactivator activity"/>
    <property type="evidence" value="ECO:0007669"/>
    <property type="project" value="TreeGrafter"/>
</dbReference>
<evidence type="ECO:0000256" key="4">
    <source>
        <dbReference type="ARBA" id="ARBA00023163"/>
    </source>
</evidence>
<comment type="subcellular location">
    <subcellularLocation>
        <location evidence="1">Nucleus</location>
    </subcellularLocation>
</comment>
<dbReference type="Proteomes" id="UP001291623">
    <property type="component" value="Unassembled WGS sequence"/>
</dbReference>
<dbReference type="GO" id="GO:0046695">
    <property type="term" value="C:SLIK (SAGA-like) complex"/>
    <property type="evidence" value="ECO:0007669"/>
    <property type="project" value="InterPro"/>
</dbReference>
<keyword evidence="9" id="KW-1185">Reference proteome</keyword>
<evidence type="ECO:0000256" key="2">
    <source>
        <dbReference type="ARBA" id="ARBA00007688"/>
    </source>
</evidence>
<dbReference type="Pfam" id="PF07571">
    <property type="entry name" value="TAF6_C"/>
    <property type="match status" value="1"/>
</dbReference>
<comment type="caution">
    <text evidence="8">The sequence shown here is derived from an EMBL/GenBank/DDBJ whole genome shotgun (WGS) entry which is preliminary data.</text>
</comment>
<feature type="compositionally biased region" description="Acidic residues" evidence="6">
    <location>
        <begin position="276"/>
        <end position="288"/>
    </location>
</feature>
<dbReference type="GO" id="GO:0005669">
    <property type="term" value="C:transcription factor TFIID complex"/>
    <property type="evidence" value="ECO:0007669"/>
    <property type="project" value="InterPro"/>
</dbReference>
<dbReference type="EMBL" id="JAVYJV010000107">
    <property type="protein sequence ID" value="KAK4336666.1"/>
    <property type="molecule type" value="Genomic_DNA"/>
</dbReference>